<evidence type="ECO:0000313" key="2">
    <source>
        <dbReference type="EMBL" id="CAF1684110.1"/>
    </source>
</evidence>
<accession>A0A8S2KY21</accession>
<gene>
    <name evidence="2" type="ORF">OVA965_LOCUS46161</name>
    <name evidence="3" type="ORF">TMI583_LOCUS19829</name>
</gene>
<comment type="caution">
    <text evidence="3">The sequence shown here is derived from an EMBL/GenBank/DDBJ whole genome shotgun (WGS) entry which is preliminary data.</text>
</comment>
<name>A0A8S2KY21_9BILA</name>
<sequence length="89" mass="9976">PVDDLAHPAAAADRHPVGRHLARHPELAPGGRAQDRQQRRRQPPPADLPLGQLTQPPSFPRRREPMPSRYSRRSMGLRLRGDDATPNLN</sequence>
<dbReference type="AlphaFoldDB" id="A0A8S2KY21"/>
<proteinExistence type="predicted"/>
<dbReference type="Proteomes" id="UP000682733">
    <property type="component" value="Unassembled WGS sequence"/>
</dbReference>
<dbReference type="EMBL" id="CAJOBA010012679">
    <property type="protein sequence ID" value="CAF3876049.1"/>
    <property type="molecule type" value="Genomic_DNA"/>
</dbReference>
<evidence type="ECO:0000313" key="3">
    <source>
        <dbReference type="EMBL" id="CAF3876049.1"/>
    </source>
</evidence>
<reference evidence="3" key="1">
    <citation type="submission" date="2021-02" db="EMBL/GenBank/DDBJ databases">
        <authorList>
            <person name="Nowell W R."/>
        </authorList>
    </citation>
    <scope>NUCLEOTIDE SEQUENCE</scope>
</reference>
<protein>
    <submittedName>
        <fullName evidence="3">Uncharacterized protein</fullName>
    </submittedName>
</protein>
<organism evidence="3 4">
    <name type="scientific">Didymodactylos carnosus</name>
    <dbReference type="NCBI Taxonomy" id="1234261"/>
    <lineage>
        <taxon>Eukaryota</taxon>
        <taxon>Metazoa</taxon>
        <taxon>Spiralia</taxon>
        <taxon>Gnathifera</taxon>
        <taxon>Rotifera</taxon>
        <taxon>Eurotatoria</taxon>
        <taxon>Bdelloidea</taxon>
        <taxon>Philodinida</taxon>
        <taxon>Philodinidae</taxon>
        <taxon>Didymodactylos</taxon>
    </lineage>
</organism>
<evidence type="ECO:0000256" key="1">
    <source>
        <dbReference type="SAM" id="MobiDB-lite"/>
    </source>
</evidence>
<evidence type="ECO:0000313" key="4">
    <source>
        <dbReference type="Proteomes" id="UP000682733"/>
    </source>
</evidence>
<dbReference type="EMBL" id="CAJNOK010081925">
    <property type="protein sequence ID" value="CAF1684110.1"/>
    <property type="molecule type" value="Genomic_DNA"/>
</dbReference>
<dbReference type="Proteomes" id="UP000677228">
    <property type="component" value="Unassembled WGS sequence"/>
</dbReference>
<feature type="compositionally biased region" description="Basic and acidic residues" evidence="1">
    <location>
        <begin position="1"/>
        <end position="16"/>
    </location>
</feature>
<feature type="non-terminal residue" evidence="3">
    <location>
        <position position="1"/>
    </location>
</feature>
<feature type="region of interest" description="Disordered" evidence="1">
    <location>
        <begin position="1"/>
        <end position="89"/>
    </location>
</feature>